<reference evidence="2 3" key="1">
    <citation type="journal article" date="2023" name="Commun. Biol.">
        <title>Reorganization of the ancestral sex-determining regions during the evolution of trioecy in Pleodorina starrii.</title>
        <authorList>
            <person name="Takahashi K."/>
            <person name="Suzuki S."/>
            <person name="Kawai-Toyooka H."/>
            <person name="Yamamoto K."/>
            <person name="Hamaji T."/>
            <person name="Ootsuki R."/>
            <person name="Yamaguchi H."/>
            <person name="Kawachi M."/>
            <person name="Higashiyama T."/>
            <person name="Nozaki H."/>
        </authorList>
    </citation>
    <scope>NUCLEOTIDE SEQUENCE [LARGE SCALE GENOMIC DNA]</scope>
    <source>
        <strain evidence="2 3">NIES-4479</strain>
    </source>
</reference>
<dbReference type="AlphaFoldDB" id="A0A9W6C512"/>
<comment type="caution">
    <text evidence="2">The sequence shown here is derived from an EMBL/GenBank/DDBJ whole genome shotgun (WGS) entry which is preliminary data.</text>
</comment>
<proteinExistence type="predicted"/>
<evidence type="ECO:0000313" key="3">
    <source>
        <dbReference type="Proteomes" id="UP001165080"/>
    </source>
</evidence>
<feature type="region of interest" description="Disordered" evidence="1">
    <location>
        <begin position="220"/>
        <end position="262"/>
    </location>
</feature>
<dbReference type="Proteomes" id="UP001165080">
    <property type="component" value="Unassembled WGS sequence"/>
</dbReference>
<accession>A0A9W6C512</accession>
<organism evidence="2 3">
    <name type="scientific">Pleodorina starrii</name>
    <dbReference type="NCBI Taxonomy" id="330485"/>
    <lineage>
        <taxon>Eukaryota</taxon>
        <taxon>Viridiplantae</taxon>
        <taxon>Chlorophyta</taxon>
        <taxon>core chlorophytes</taxon>
        <taxon>Chlorophyceae</taxon>
        <taxon>CS clade</taxon>
        <taxon>Chlamydomonadales</taxon>
        <taxon>Volvocaceae</taxon>
        <taxon>Pleodorina</taxon>
    </lineage>
</organism>
<dbReference type="EMBL" id="BRXU01000012">
    <property type="protein sequence ID" value="GLC77839.1"/>
    <property type="molecule type" value="Genomic_DNA"/>
</dbReference>
<feature type="compositionally biased region" description="Low complexity" evidence="1">
    <location>
        <begin position="250"/>
        <end position="262"/>
    </location>
</feature>
<name>A0A9W6C512_9CHLO</name>
<feature type="compositionally biased region" description="Pro residues" evidence="1">
    <location>
        <begin position="62"/>
        <end position="73"/>
    </location>
</feature>
<gene>
    <name evidence="2" type="ORF">PLESTB_000959200</name>
</gene>
<evidence type="ECO:0000256" key="1">
    <source>
        <dbReference type="SAM" id="MobiDB-lite"/>
    </source>
</evidence>
<sequence>MRRAESGWLHPVLPSTLVNNAVNACVGLAGQVTSAPSCPFPPLGPRAGGGAGGSTTPQLRPSAPPPAPAPPQTGPLANAVSVPALRYLLFTPQTDTPSPLPNPPPPHARALKHACHAPGNDKRRQQFAIWEGFCIRRAPDDLTGLHCTALPVPVPPPSTSWRAESGGGALALAGQCWAPSRPPSSGTKCDTPTAEKHKYTHTHSRARASECLAATAAAAGMSSGCNHDPDQISQPRQRNPTPPTRRARARSPSSCPTSTSTSKLPRLLCFPVSGHSLPWGRFRLNTHHAVIKPCPARGHPFNTSPPHRRTHAPSAISEFSNARLPPSLAPSHLWGPTCPPAAPLLVGRRVERQLQIRIQIQI</sequence>
<keyword evidence="3" id="KW-1185">Reference proteome</keyword>
<evidence type="ECO:0000313" key="2">
    <source>
        <dbReference type="EMBL" id="GLC77839.1"/>
    </source>
</evidence>
<feature type="region of interest" description="Disordered" evidence="1">
    <location>
        <begin position="40"/>
        <end position="76"/>
    </location>
</feature>
<protein>
    <submittedName>
        <fullName evidence="2">Uncharacterized protein</fullName>
    </submittedName>
</protein>